<accession>A0A844W0P8</accession>
<dbReference type="AlphaFoldDB" id="A0A844W0P8"/>
<evidence type="ECO:0000259" key="2">
    <source>
        <dbReference type="Pfam" id="PF13670"/>
    </source>
</evidence>
<dbReference type="Pfam" id="PF13670">
    <property type="entry name" value="PepSY_2"/>
    <property type="match status" value="1"/>
</dbReference>
<dbReference type="InterPro" id="IPR025711">
    <property type="entry name" value="PepSY"/>
</dbReference>
<comment type="caution">
    <text evidence="3">The sequence shown here is derived from an EMBL/GenBank/DDBJ whole genome shotgun (WGS) entry which is preliminary data.</text>
</comment>
<name>A0A844W0P8_9RHOB</name>
<dbReference type="Proteomes" id="UP000443843">
    <property type="component" value="Unassembled WGS sequence"/>
</dbReference>
<dbReference type="EMBL" id="WNXQ01000002">
    <property type="protein sequence ID" value="MWB77307.1"/>
    <property type="molecule type" value="Genomic_DNA"/>
</dbReference>
<evidence type="ECO:0000313" key="3">
    <source>
        <dbReference type="EMBL" id="MWB77307.1"/>
    </source>
</evidence>
<protein>
    <submittedName>
        <fullName evidence="3">PepSY domain-containing protein</fullName>
    </submittedName>
</protein>
<evidence type="ECO:0000256" key="1">
    <source>
        <dbReference type="SAM" id="SignalP"/>
    </source>
</evidence>
<keyword evidence="4" id="KW-1185">Reference proteome</keyword>
<gene>
    <name evidence="3" type="ORF">GLS40_04655</name>
</gene>
<reference evidence="3 4" key="1">
    <citation type="submission" date="2019-11" db="EMBL/GenBank/DDBJ databases">
        <title>Pseudooceanicola pacifica sp. nov., isolated from deep-sea sediment of the Pacific Ocean.</title>
        <authorList>
            <person name="Lyu L."/>
        </authorList>
    </citation>
    <scope>NUCLEOTIDE SEQUENCE [LARGE SCALE GENOMIC DNA]</scope>
    <source>
        <strain evidence="3 4">216_PA32_1</strain>
    </source>
</reference>
<evidence type="ECO:0000313" key="4">
    <source>
        <dbReference type="Proteomes" id="UP000443843"/>
    </source>
</evidence>
<feature type="chain" id="PRO_5032503488" evidence="1">
    <location>
        <begin position="22"/>
        <end position="87"/>
    </location>
</feature>
<dbReference type="RefSeq" id="WP_160381568.1">
    <property type="nucleotide sequence ID" value="NZ_WNXQ01000002.1"/>
</dbReference>
<organism evidence="3 4">
    <name type="scientific">Pseudooceanicola pacificus</name>
    <dbReference type="NCBI Taxonomy" id="2676438"/>
    <lineage>
        <taxon>Bacteria</taxon>
        <taxon>Pseudomonadati</taxon>
        <taxon>Pseudomonadota</taxon>
        <taxon>Alphaproteobacteria</taxon>
        <taxon>Rhodobacterales</taxon>
        <taxon>Paracoccaceae</taxon>
        <taxon>Pseudooceanicola</taxon>
    </lineage>
</organism>
<feature type="signal peptide" evidence="1">
    <location>
        <begin position="1"/>
        <end position="21"/>
    </location>
</feature>
<proteinExistence type="predicted"/>
<feature type="domain" description="PepSY" evidence="2">
    <location>
        <begin position="6"/>
        <end position="74"/>
    </location>
</feature>
<keyword evidence="1" id="KW-0732">Signal</keyword>
<sequence length="87" mass="9475">MTRFTTLAAAALIASTGAAFASSGHGVDDQTRAALTERFTAEGYDVRKIEMEDGEIEVYALKDGKRYELRLDDQMNVIKGGDKDGDE</sequence>